<feature type="domain" description="N-acetyltransferase" evidence="3">
    <location>
        <begin position="18"/>
        <end position="169"/>
    </location>
</feature>
<dbReference type="SUPFAM" id="SSF55729">
    <property type="entry name" value="Acyl-CoA N-acyltransferases (Nat)"/>
    <property type="match status" value="1"/>
</dbReference>
<organism evidence="4 5">
    <name type="scientific">Actinoallomurus bryophytorum</name>
    <dbReference type="NCBI Taxonomy" id="1490222"/>
    <lineage>
        <taxon>Bacteria</taxon>
        <taxon>Bacillati</taxon>
        <taxon>Actinomycetota</taxon>
        <taxon>Actinomycetes</taxon>
        <taxon>Streptosporangiales</taxon>
        <taxon>Thermomonosporaceae</taxon>
        <taxon>Actinoallomurus</taxon>
    </lineage>
</organism>
<dbReference type="PROSITE" id="PS51186">
    <property type="entry name" value="GNAT"/>
    <property type="match status" value="1"/>
</dbReference>
<dbReference type="PANTHER" id="PTHR43877:SF2">
    <property type="entry name" value="AMINOALKYLPHOSPHONATE N-ACETYLTRANSFERASE-RELATED"/>
    <property type="match status" value="1"/>
</dbReference>
<keyword evidence="5" id="KW-1185">Reference proteome</keyword>
<dbReference type="RefSeq" id="WP_246122209.1">
    <property type="nucleotide sequence ID" value="NZ_VFOZ01000001.1"/>
</dbReference>
<evidence type="ECO:0000256" key="1">
    <source>
        <dbReference type="ARBA" id="ARBA00022679"/>
    </source>
</evidence>
<keyword evidence="1 4" id="KW-0808">Transferase</keyword>
<evidence type="ECO:0000256" key="2">
    <source>
        <dbReference type="ARBA" id="ARBA00023315"/>
    </source>
</evidence>
<dbReference type="Gene3D" id="3.40.630.30">
    <property type="match status" value="1"/>
</dbReference>
<sequence>MIGDPVHPVPLRAPGVTVIAVDYDDPAAGALRRAMVREMGHRYADRGAEFGAHAPALSVAPGTVAYTALAITGDGLPIGHLALRRAGDDVELKRMYVVPPYRGTGAAVALLRAAEEAARTLRVRRIILQTGDRQPDAVRLYERHGYTPIPVFPPYEDVPFSRCYQKAMR</sequence>
<dbReference type="AlphaFoldDB" id="A0A543CUH5"/>
<dbReference type="Pfam" id="PF00583">
    <property type="entry name" value="Acetyltransf_1"/>
    <property type="match status" value="1"/>
</dbReference>
<dbReference type="InterPro" id="IPR000182">
    <property type="entry name" value="GNAT_dom"/>
</dbReference>
<accession>A0A543CUH5</accession>
<dbReference type="PANTHER" id="PTHR43877">
    <property type="entry name" value="AMINOALKYLPHOSPHONATE N-ACETYLTRANSFERASE-RELATED-RELATED"/>
    <property type="match status" value="1"/>
</dbReference>
<evidence type="ECO:0000259" key="3">
    <source>
        <dbReference type="PROSITE" id="PS51186"/>
    </source>
</evidence>
<evidence type="ECO:0000313" key="4">
    <source>
        <dbReference type="EMBL" id="TQM00518.1"/>
    </source>
</evidence>
<dbReference type="GO" id="GO:0016747">
    <property type="term" value="F:acyltransferase activity, transferring groups other than amino-acyl groups"/>
    <property type="evidence" value="ECO:0007669"/>
    <property type="project" value="InterPro"/>
</dbReference>
<evidence type="ECO:0000313" key="5">
    <source>
        <dbReference type="Proteomes" id="UP000316096"/>
    </source>
</evidence>
<dbReference type="Proteomes" id="UP000316096">
    <property type="component" value="Unassembled WGS sequence"/>
</dbReference>
<comment type="caution">
    <text evidence="4">The sequence shown here is derived from an EMBL/GenBank/DDBJ whole genome shotgun (WGS) entry which is preliminary data.</text>
</comment>
<dbReference type="InterPro" id="IPR050832">
    <property type="entry name" value="Bact_Acetyltransf"/>
</dbReference>
<keyword evidence="2" id="KW-0012">Acyltransferase</keyword>
<protein>
    <submittedName>
        <fullName evidence="4">Acetyltransferase (GNAT) family protein</fullName>
    </submittedName>
</protein>
<dbReference type="EMBL" id="VFOZ01000001">
    <property type="protein sequence ID" value="TQM00518.1"/>
    <property type="molecule type" value="Genomic_DNA"/>
</dbReference>
<proteinExistence type="predicted"/>
<dbReference type="InterPro" id="IPR016181">
    <property type="entry name" value="Acyl_CoA_acyltransferase"/>
</dbReference>
<reference evidence="4 5" key="1">
    <citation type="submission" date="2019-06" db="EMBL/GenBank/DDBJ databases">
        <title>Sequencing the genomes of 1000 actinobacteria strains.</title>
        <authorList>
            <person name="Klenk H.-P."/>
        </authorList>
    </citation>
    <scope>NUCLEOTIDE SEQUENCE [LARGE SCALE GENOMIC DNA]</scope>
    <source>
        <strain evidence="4 5">DSM 102200</strain>
    </source>
</reference>
<name>A0A543CUH5_9ACTN</name>
<gene>
    <name evidence="4" type="ORF">FB559_6231</name>
</gene>